<dbReference type="CDD" id="cd00093">
    <property type="entry name" value="HTH_XRE"/>
    <property type="match status" value="1"/>
</dbReference>
<evidence type="ECO:0000259" key="4">
    <source>
        <dbReference type="PROSITE" id="PS50943"/>
    </source>
</evidence>
<dbReference type="PANTHER" id="PTHR46797">
    <property type="entry name" value="HTH-TYPE TRANSCRIPTIONAL REGULATOR"/>
    <property type="match status" value="1"/>
</dbReference>
<evidence type="ECO:0000256" key="3">
    <source>
        <dbReference type="ARBA" id="ARBA00023163"/>
    </source>
</evidence>
<dbReference type="InterPro" id="IPR010982">
    <property type="entry name" value="Lambda_DNA-bd_dom_sf"/>
</dbReference>
<dbReference type="InterPro" id="IPR050807">
    <property type="entry name" value="TransReg_Diox_bact_type"/>
</dbReference>
<evidence type="ECO:0000256" key="2">
    <source>
        <dbReference type="ARBA" id="ARBA00023125"/>
    </source>
</evidence>
<evidence type="ECO:0000313" key="5">
    <source>
        <dbReference type="EMBL" id="MCB6185077.1"/>
    </source>
</evidence>
<name>A0ABS8DA44_9NEIS</name>
<dbReference type="RefSeq" id="WP_227181909.1">
    <property type="nucleotide sequence ID" value="NZ_JAJBZT010000012.1"/>
</dbReference>
<dbReference type="Pfam" id="PF01381">
    <property type="entry name" value="HTH_3"/>
    <property type="match status" value="1"/>
</dbReference>
<keyword evidence="2" id="KW-0238">DNA-binding</keyword>
<keyword evidence="1" id="KW-0805">Transcription regulation</keyword>
<evidence type="ECO:0000256" key="1">
    <source>
        <dbReference type="ARBA" id="ARBA00023015"/>
    </source>
</evidence>
<accession>A0ABS8DA44</accession>
<sequence length="68" mass="7680">MENLALLFGEKVRSIRKDKGVTQEGLAMICNVDRSYMGKIERGQARITLEMLYLIAKGLQCHPSMLLP</sequence>
<keyword evidence="3" id="KW-0804">Transcription</keyword>
<dbReference type="PANTHER" id="PTHR46797:SF23">
    <property type="entry name" value="HTH-TYPE TRANSCRIPTIONAL REGULATOR SUTR"/>
    <property type="match status" value="1"/>
</dbReference>
<keyword evidence="6" id="KW-1185">Reference proteome</keyword>
<dbReference type="PROSITE" id="PS50943">
    <property type="entry name" value="HTH_CROC1"/>
    <property type="match status" value="1"/>
</dbReference>
<dbReference type="EMBL" id="JAJBZT010000012">
    <property type="protein sequence ID" value="MCB6185077.1"/>
    <property type="molecule type" value="Genomic_DNA"/>
</dbReference>
<dbReference type="SMART" id="SM00530">
    <property type="entry name" value="HTH_XRE"/>
    <property type="match status" value="1"/>
</dbReference>
<reference evidence="5" key="1">
    <citation type="submission" date="2021-10" db="EMBL/GenBank/DDBJ databases">
        <title>The complete genome sequence of Leeia sp. TBRC 13508.</title>
        <authorList>
            <person name="Charoenyingcharoen P."/>
            <person name="Yukphan P."/>
        </authorList>
    </citation>
    <scope>NUCLEOTIDE SEQUENCE</scope>
    <source>
        <strain evidence="5">TBRC 13508</strain>
    </source>
</reference>
<gene>
    <name evidence="5" type="ORF">LIN78_16135</name>
</gene>
<protein>
    <submittedName>
        <fullName evidence="5">Helix-turn-helix domain-containing protein</fullName>
    </submittedName>
</protein>
<feature type="domain" description="HTH cro/C1-type" evidence="4">
    <location>
        <begin position="12"/>
        <end position="66"/>
    </location>
</feature>
<organism evidence="5 6">
    <name type="scientific">Leeia speluncae</name>
    <dbReference type="NCBI Taxonomy" id="2884804"/>
    <lineage>
        <taxon>Bacteria</taxon>
        <taxon>Pseudomonadati</taxon>
        <taxon>Pseudomonadota</taxon>
        <taxon>Betaproteobacteria</taxon>
        <taxon>Neisseriales</taxon>
        <taxon>Leeiaceae</taxon>
        <taxon>Leeia</taxon>
    </lineage>
</organism>
<evidence type="ECO:0000313" key="6">
    <source>
        <dbReference type="Proteomes" id="UP001165395"/>
    </source>
</evidence>
<dbReference type="Proteomes" id="UP001165395">
    <property type="component" value="Unassembled WGS sequence"/>
</dbReference>
<proteinExistence type="predicted"/>
<comment type="caution">
    <text evidence="5">The sequence shown here is derived from an EMBL/GenBank/DDBJ whole genome shotgun (WGS) entry which is preliminary data.</text>
</comment>
<dbReference type="SUPFAM" id="SSF47413">
    <property type="entry name" value="lambda repressor-like DNA-binding domains"/>
    <property type="match status" value="1"/>
</dbReference>
<dbReference type="Gene3D" id="1.10.260.40">
    <property type="entry name" value="lambda repressor-like DNA-binding domains"/>
    <property type="match status" value="1"/>
</dbReference>
<dbReference type="InterPro" id="IPR001387">
    <property type="entry name" value="Cro/C1-type_HTH"/>
</dbReference>